<dbReference type="AlphaFoldDB" id="A0A4C1SSS9"/>
<name>A0A4C1SSS9_EUMVA</name>
<dbReference type="PANTHER" id="PTHR46060:SF1">
    <property type="entry name" value="MARINER MOS1 TRANSPOSASE-LIKE PROTEIN"/>
    <property type="match status" value="1"/>
</dbReference>
<dbReference type="PANTHER" id="PTHR46060">
    <property type="entry name" value="MARINER MOS1 TRANSPOSASE-LIKE PROTEIN"/>
    <property type="match status" value="1"/>
</dbReference>
<comment type="caution">
    <text evidence="1">The sequence shown here is derived from an EMBL/GenBank/DDBJ whole genome shotgun (WGS) entry which is preliminary data.</text>
</comment>
<keyword evidence="2" id="KW-1185">Reference proteome</keyword>
<dbReference type="GO" id="GO:0003676">
    <property type="term" value="F:nucleic acid binding"/>
    <property type="evidence" value="ECO:0007669"/>
    <property type="project" value="InterPro"/>
</dbReference>
<dbReference type="Proteomes" id="UP000299102">
    <property type="component" value="Unassembled WGS sequence"/>
</dbReference>
<accession>A0A4C1SSS9</accession>
<reference evidence="1 2" key="1">
    <citation type="journal article" date="2019" name="Commun. Biol.">
        <title>The bagworm genome reveals a unique fibroin gene that provides high tensile strength.</title>
        <authorList>
            <person name="Kono N."/>
            <person name="Nakamura H."/>
            <person name="Ohtoshi R."/>
            <person name="Tomita M."/>
            <person name="Numata K."/>
            <person name="Arakawa K."/>
        </authorList>
    </citation>
    <scope>NUCLEOTIDE SEQUENCE [LARGE SCALE GENOMIC DNA]</scope>
</reference>
<proteinExistence type="predicted"/>
<gene>
    <name evidence="1" type="ORF">EVAR_3361_1</name>
</gene>
<dbReference type="EMBL" id="BGZK01000016">
    <property type="protein sequence ID" value="GBP05005.1"/>
    <property type="molecule type" value="Genomic_DNA"/>
</dbReference>
<dbReference type="STRING" id="151549.A0A4C1SSS9"/>
<sequence>MGRILLTTIDTKVVRPMLENIPTRQIRVGNANADQLKQHSTLKAVVRGLSSSTTTPIRYPQQRTDNRRNILQLTPTRPLFDVLRGQRCIWRWARDRFPPQLFCLANAGELSRAESAQFSYSSNIFVTFGAVPVKNYLKTLDWEVLPHPPYSPDTTPSDYHLFRSMAHALSEQRFTSYEDTKNLVEVADASPVHLPDGSCAGGEGKYEWVAPDVSGWCLKHWIYTREDTPSCTIDYRYGGCHGTDDELVSSSGSAVGPACSA</sequence>
<dbReference type="OrthoDB" id="616263at2759"/>
<dbReference type="InterPro" id="IPR052709">
    <property type="entry name" value="Transposase-MT_Hybrid"/>
</dbReference>
<evidence type="ECO:0000313" key="2">
    <source>
        <dbReference type="Proteomes" id="UP000299102"/>
    </source>
</evidence>
<evidence type="ECO:0000313" key="1">
    <source>
        <dbReference type="EMBL" id="GBP05005.1"/>
    </source>
</evidence>
<organism evidence="1 2">
    <name type="scientific">Eumeta variegata</name>
    <name type="common">Bagworm moth</name>
    <name type="synonym">Eumeta japonica</name>
    <dbReference type="NCBI Taxonomy" id="151549"/>
    <lineage>
        <taxon>Eukaryota</taxon>
        <taxon>Metazoa</taxon>
        <taxon>Ecdysozoa</taxon>
        <taxon>Arthropoda</taxon>
        <taxon>Hexapoda</taxon>
        <taxon>Insecta</taxon>
        <taxon>Pterygota</taxon>
        <taxon>Neoptera</taxon>
        <taxon>Endopterygota</taxon>
        <taxon>Lepidoptera</taxon>
        <taxon>Glossata</taxon>
        <taxon>Ditrysia</taxon>
        <taxon>Tineoidea</taxon>
        <taxon>Psychidae</taxon>
        <taxon>Oiketicinae</taxon>
        <taxon>Eumeta</taxon>
    </lineage>
</organism>
<dbReference type="Gene3D" id="3.30.420.10">
    <property type="entry name" value="Ribonuclease H-like superfamily/Ribonuclease H"/>
    <property type="match status" value="1"/>
</dbReference>
<protein>
    <submittedName>
        <fullName evidence="1">Mariner Mos1 transposase</fullName>
    </submittedName>
</protein>
<dbReference type="InterPro" id="IPR036397">
    <property type="entry name" value="RNaseH_sf"/>
</dbReference>